<reference evidence="2 3" key="1">
    <citation type="submission" date="2016-11" db="EMBL/GenBank/DDBJ databases">
        <authorList>
            <person name="Jaros S."/>
            <person name="Januszkiewicz K."/>
            <person name="Wedrychowicz H."/>
        </authorList>
    </citation>
    <scope>NUCLEOTIDE SEQUENCE [LARGE SCALE GENOMIC DNA]</scope>
    <source>
        <strain evidence="2 3">DSM 6191</strain>
    </source>
</reference>
<dbReference type="Proteomes" id="UP000184241">
    <property type="component" value="Unassembled WGS sequence"/>
</dbReference>
<dbReference type="AlphaFoldDB" id="A0A1M5ZC83"/>
<dbReference type="SUPFAM" id="SSF109604">
    <property type="entry name" value="HD-domain/PDEase-like"/>
    <property type="match status" value="2"/>
</dbReference>
<evidence type="ECO:0000259" key="1">
    <source>
        <dbReference type="PROSITE" id="PS51832"/>
    </source>
</evidence>
<dbReference type="Gene3D" id="1.10.3210.10">
    <property type="entry name" value="Hypothetical protein af1432"/>
    <property type="match status" value="2"/>
</dbReference>
<organism evidence="2 3">
    <name type="scientific">Clostridium intestinale DSM 6191</name>
    <dbReference type="NCBI Taxonomy" id="1121320"/>
    <lineage>
        <taxon>Bacteria</taxon>
        <taxon>Bacillati</taxon>
        <taxon>Bacillota</taxon>
        <taxon>Clostridia</taxon>
        <taxon>Eubacteriales</taxon>
        <taxon>Clostridiaceae</taxon>
        <taxon>Clostridium</taxon>
    </lineage>
</organism>
<dbReference type="InterPro" id="IPR003607">
    <property type="entry name" value="HD/PDEase_dom"/>
</dbReference>
<dbReference type="Pfam" id="PF13487">
    <property type="entry name" value="HD_5"/>
    <property type="match status" value="2"/>
</dbReference>
<dbReference type="PANTHER" id="PTHR43155">
    <property type="entry name" value="CYCLIC DI-GMP PHOSPHODIESTERASE PA4108-RELATED"/>
    <property type="match status" value="1"/>
</dbReference>
<evidence type="ECO:0000313" key="3">
    <source>
        <dbReference type="Proteomes" id="UP000184241"/>
    </source>
</evidence>
<evidence type="ECO:0000313" key="2">
    <source>
        <dbReference type="EMBL" id="SHI21779.1"/>
    </source>
</evidence>
<feature type="domain" description="HD-GYP" evidence="1">
    <location>
        <begin position="223"/>
        <end position="412"/>
    </location>
</feature>
<accession>A0A1M5ZC83</accession>
<name>A0A1M5ZC83_9CLOT</name>
<proteinExistence type="predicted"/>
<sequence length="412" mass="46774">MRVKLEEIMESLVITVSLSEIATNTTIREYINGVKTDRVKGDYISHAKGTAFIALKISNEMNLQLSLKKDAYISSYLHDLGLAKVAFREANEEKILMNHCEDGSKLIGGIPHIKHLEDYIKFHHENVDGTGPFGKVGKDIPLISQIIRASDLIETHNHLIDKREHKELFKLLASNLENFISDEVIKAVNSITSDEEFWNVLNNENARDLWLEQNKPLINDVLNDDEFQEVAEVYAEIIDSRSSFTARHSRGIAEMAYCIGRYKGYEETKCIKLKIAGLLHDIGKLAVPKEFINKNGKLTEDEFTIVKSHVDYTYSVLKPLTSISDVTEWAISHHEKLDGSGYSRKLLAEKLGEEQRLLAVCDIYQALTEDRPYRKGMEKSKALDIIGEMVKDKKICTSAYEDLKSTLLLTKI</sequence>
<gene>
    <name evidence="2" type="ORF">SAMN02745941_02768</name>
</gene>
<dbReference type="CDD" id="cd00077">
    <property type="entry name" value="HDc"/>
    <property type="match status" value="2"/>
</dbReference>
<dbReference type="RefSeq" id="WP_073020284.1">
    <property type="nucleotide sequence ID" value="NZ_FQXU01000008.1"/>
</dbReference>
<dbReference type="EMBL" id="FQXU01000008">
    <property type="protein sequence ID" value="SHI21779.1"/>
    <property type="molecule type" value="Genomic_DNA"/>
</dbReference>
<dbReference type="PROSITE" id="PS51832">
    <property type="entry name" value="HD_GYP"/>
    <property type="match status" value="1"/>
</dbReference>
<dbReference type="PANTHER" id="PTHR43155:SF1">
    <property type="entry name" value="3'3'-CGAMP-SPECIFIC PHOSPHODIESTERASE 1"/>
    <property type="match status" value="1"/>
</dbReference>
<dbReference type="InterPro" id="IPR037522">
    <property type="entry name" value="HD_GYP_dom"/>
</dbReference>
<dbReference type="SMART" id="SM00471">
    <property type="entry name" value="HDc"/>
    <property type="match status" value="2"/>
</dbReference>
<protein>
    <submittedName>
        <fullName evidence="2">HD domain-containing protein</fullName>
    </submittedName>
</protein>